<dbReference type="Pfam" id="PF02770">
    <property type="entry name" value="Acyl-CoA_dh_M"/>
    <property type="match status" value="1"/>
</dbReference>
<evidence type="ECO:0000256" key="1">
    <source>
        <dbReference type="ARBA" id="ARBA00009347"/>
    </source>
</evidence>
<protein>
    <recommendedName>
        <fullName evidence="10">Acyl-CoA dehydrogenase/oxidase C-terminal domain-containing protein</fullName>
    </recommendedName>
</protein>
<dbReference type="Gene3D" id="6.10.250.600">
    <property type="match status" value="1"/>
</dbReference>
<dbReference type="OrthoDB" id="10251155at2759"/>
<evidence type="ECO:0000259" key="7">
    <source>
        <dbReference type="Pfam" id="PF18158"/>
    </source>
</evidence>
<evidence type="ECO:0000313" key="9">
    <source>
        <dbReference type="Proteomes" id="UP000761534"/>
    </source>
</evidence>
<proteinExistence type="inferred from homology"/>
<keyword evidence="9" id="KW-1185">Reference proteome</keyword>
<evidence type="ECO:0000256" key="2">
    <source>
        <dbReference type="ARBA" id="ARBA00022630"/>
    </source>
</evidence>
<dbReference type="Gene3D" id="1.20.140.10">
    <property type="entry name" value="Butyryl-CoA Dehydrogenase, subunit A, domain 3"/>
    <property type="match status" value="1"/>
</dbReference>
<feature type="domain" description="Adaptive response protein AidB N-terminal" evidence="7">
    <location>
        <begin position="19"/>
        <end position="165"/>
    </location>
</feature>
<dbReference type="InterPro" id="IPR052904">
    <property type="entry name" value="Acyl-CoA_dehydrogenase-like"/>
</dbReference>
<reference evidence="8" key="1">
    <citation type="journal article" date="2019" name="G3 (Bethesda)">
        <title>Genome Assemblies of Two Rare Opportunistic Yeast Pathogens: Diutina rugosa (syn. Candida rugosa) and Trichomonascus ciferrii (syn. Candida ciferrii).</title>
        <authorList>
            <person name="Mixao V."/>
            <person name="Saus E."/>
            <person name="Hansen A.P."/>
            <person name="Lass-Florl C."/>
            <person name="Gabaldon T."/>
        </authorList>
    </citation>
    <scope>NUCLEOTIDE SEQUENCE</scope>
    <source>
        <strain evidence="8">CBS 4856</strain>
    </source>
</reference>
<dbReference type="AlphaFoldDB" id="A0A642VA60"/>
<dbReference type="InterPro" id="IPR009075">
    <property type="entry name" value="AcylCo_DH/oxidase_C"/>
</dbReference>
<feature type="domain" description="Acyl-CoA oxidase/dehydrogenase middle" evidence="6">
    <location>
        <begin position="181"/>
        <end position="274"/>
    </location>
</feature>
<keyword evidence="4" id="KW-0560">Oxidoreductase</keyword>
<dbReference type="VEuPathDB" id="FungiDB:TRICI_000808"/>
<evidence type="ECO:0008006" key="10">
    <source>
        <dbReference type="Google" id="ProtNLM"/>
    </source>
</evidence>
<keyword evidence="3 4" id="KW-0274">FAD</keyword>
<dbReference type="Pfam" id="PF00441">
    <property type="entry name" value="Acyl-CoA_dh_1"/>
    <property type="match status" value="1"/>
</dbReference>
<dbReference type="SUPFAM" id="SSF56645">
    <property type="entry name" value="Acyl-CoA dehydrogenase NM domain-like"/>
    <property type="match status" value="1"/>
</dbReference>
<evidence type="ECO:0000256" key="4">
    <source>
        <dbReference type="RuleBase" id="RU362125"/>
    </source>
</evidence>
<keyword evidence="2 4" id="KW-0285">Flavoprotein</keyword>
<dbReference type="PANTHER" id="PTHR42707:SF2">
    <property type="entry name" value="ACD11 DEHYDROGENASE"/>
    <property type="match status" value="1"/>
</dbReference>
<comment type="cofactor">
    <cofactor evidence="4">
        <name>FAD</name>
        <dbReference type="ChEBI" id="CHEBI:57692"/>
    </cofactor>
</comment>
<dbReference type="Proteomes" id="UP000761534">
    <property type="component" value="Unassembled WGS sequence"/>
</dbReference>
<comment type="similarity">
    <text evidence="1 4">Belongs to the acyl-CoA dehydrogenase family.</text>
</comment>
<evidence type="ECO:0000313" key="8">
    <source>
        <dbReference type="EMBL" id="KAA8917022.1"/>
    </source>
</evidence>
<accession>A0A642VA60</accession>
<feature type="domain" description="Acyl-CoA dehydrogenase/oxidase C-terminal" evidence="5">
    <location>
        <begin position="285"/>
        <end position="444"/>
    </location>
</feature>
<dbReference type="InterPro" id="IPR009100">
    <property type="entry name" value="AcylCoA_DH/oxidase_NM_dom_sf"/>
</dbReference>
<dbReference type="InterPro" id="IPR006091">
    <property type="entry name" value="Acyl-CoA_Oxase/DH_mid-dom"/>
</dbReference>
<dbReference type="Gene3D" id="2.40.110.20">
    <property type="match status" value="1"/>
</dbReference>
<dbReference type="Pfam" id="PF18158">
    <property type="entry name" value="AidB_N"/>
    <property type="match status" value="1"/>
</dbReference>
<dbReference type="GO" id="GO:0003995">
    <property type="term" value="F:acyl-CoA dehydrogenase activity"/>
    <property type="evidence" value="ECO:0007669"/>
    <property type="project" value="TreeGrafter"/>
</dbReference>
<sequence length="569" mass="63336">MKHATATTGFFQEGPQLENPYTADKSLQRVLAYFVPKDVLGRAVDEELKTLGEKVISDEVCEWAEEAERNLPFIVQQDTFGKSLNKLVTSAGWKRLKEFAAEEGIISTAFERRYGEHSRVIGFVKEFIFTPSSAIVTCPLAMADGCARLIELQNPDAGTWKHEVYEHLITRDPKEAWTSGQWMTERPGGSDVSRTETVAYKNGAKDQYLLKGFKWFSSATDSEVTVTLAHREEAKGKEGLSCFIGDLKGGGVRLHRLKEKFGTKALPTAELELSGLQAELVSEPGKGVKTIAAVLNITRVHSAIGSIGFWRRAYMIARDYSQRRSVFGKKLNQVPAHVLTLAKQEVLLRGHTFLTFYAASLMGLVETSKANQHHHVLVRLVPGLAKAGACKAAVQNIPECMEAMGGVGFLEHDIKMNIARLQRDAQVNCIWEGTTNVLCDDLVRYLKKSWPTARSSLHWLVSTNTNPNKDHGELKNNLRKEVSNRFGQWIDSFELKSLDDARREARSVILDLVDILIGSFLAADMKTSGSLEDEAACKIAEKWIRPSADRGPGTDYLIVYGDRPNHSKL</sequence>
<dbReference type="PANTHER" id="PTHR42707">
    <property type="entry name" value="ACYL-COA DEHYDROGENASE"/>
    <property type="match status" value="1"/>
</dbReference>
<organism evidence="8 9">
    <name type="scientific">Trichomonascus ciferrii</name>
    <dbReference type="NCBI Taxonomy" id="44093"/>
    <lineage>
        <taxon>Eukaryota</taxon>
        <taxon>Fungi</taxon>
        <taxon>Dikarya</taxon>
        <taxon>Ascomycota</taxon>
        <taxon>Saccharomycotina</taxon>
        <taxon>Dipodascomycetes</taxon>
        <taxon>Dipodascales</taxon>
        <taxon>Trichomonascaceae</taxon>
        <taxon>Trichomonascus</taxon>
        <taxon>Trichomonascus ciferrii complex</taxon>
    </lineage>
</organism>
<gene>
    <name evidence="8" type="ORF">TRICI_000808</name>
</gene>
<comment type="caution">
    <text evidence="8">The sequence shown here is derived from an EMBL/GenBank/DDBJ whole genome shotgun (WGS) entry which is preliminary data.</text>
</comment>
<evidence type="ECO:0000259" key="6">
    <source>
        <dbReference type="Pfam" id="PF02770"/>
    </source>
</evidence>
<dbReference type="SUPFAM" id="SSF47203">
    <property type="entry name" value="Acyl-CoA dehydrogenase C-terminal domain-like"/>
    <property type="match status" value="1"/>
</dbReference>
<dbReference type="EMBL" id="SWFS01000069">
    <property type="protein sequence ID" value="KAA8917022.1"/>
    <property type="molecule type" value="Genomic_DNA"/>
</dbReference>
<name>A0A642VA60_9ASCO</name>
<evidence type="ECO:0000256" key="3">
    <source>
        <dbReference type="ARBA" id="ARBA00022827"/>
    </source>
</evidence>
<evidence type="ECO:0000259" key="5">
    <source>
        <dbReference type="Pfam" id="PF00441"/>
    </source>
</evidence>
<dbReference type="InterPro" id="IPR036250">
    <property type="entry name" value="AcylCo_DH-like_C"/>
</dbReference>
<dbReference type="InterPro" id="IPR041504">
    <property type="entry name" value="AidB_N"/>
</dbReference>